<evidence type="ECO:0008006" key="3">
    <source>
        <dbReference type="Google" id="ProtNLM"/>
    </source>
</evidence>
<dbReference type="EMBL" id="NRRV01000056">
    <property type="protein sequence ID" value="MBK1632751.1"/>
    <property type="molecule type" value="Genomic_DNA"/>
</dbReference>
<protein>
    <recommendedName>
        <fullName evidence="3">PEP-CTERM sorting domain-containing protein</fullName>
    </recommendedName>
</protein>
<gene>
    <name evidence="1" type="ORF">CKO31_18770</name>
</gene>
<sequence>MIPCVAPASLVTLYDSAQGRLPQAQDWLDYAATDGIDALLTGGRTSVDTTGETAANAGFSTHSFTTNGSSASWTPKNGHLPALDARETIGLSFELRLLEESRDVDIDSRAGFTLVLLDQFLNGIEINFWSDVIWAQGSNHADPAEQADFQTDQALTRYEVGIFAGGYDVWANGTHLLGGPLRRFDADALLPGLHGTPGMIYLGDASADAASKYLLGDVKLSPRLLQSQPPPHANPTPATLALLLTGLISAVLANGFRRHRPGR</sequence>
<evidence type="ECO:0000313" key="1">
    <source>
        <dbReference type="EMBL" id="MBK1632751.1"/>
    </source>
</evidence>
<proteinExistence type="predicted"/>
<reference evidence="1 2" key="1">
    <citation type="journal article" date="2020" name="Microorganisms">
        <title>Osmotic Adaptation and Compatible Solute Biosynthesis of Phototrophic Bacteria as Revealed from Genome Analyses.</title>
        <authorList>
            <person name="Imhoff J.F."/>
            <person name="Rahn T."/>
            <person name="Kunzel S."/>
            <person name="Keller A."/>
            <person name="Neulinger S.C."/>
        </authorList>
    </citation>
    <scope>NUCLEOTIDE SEQUENCE [LARGE SCALE GENOMIC DNA]</scope>
    <source>
        <strain evidence="1 2">DSM 6210</strain>
    </source>
</reference>
<dbReference type="Proteomes" id="UP000748752">
    <property type="component" value="Unassembled WGS sequence"/>
</dbReference>
<name>A0ABS1CLF0_9GAMM</name>
<comment type="caution">
    <text evidence="1">The sequence shown here is derived from an EMBL/GenBank/DDBJ whole genome shotgun (WGS) entry which is preliminary data.</text>
</comment>
<evidence type="ECO:0000313" key="2">
    <source>
        <dbReference type="Proteomes" id="UP000748752"/>
    </source>
</evidence>
<accession>A0ABS1CLF0</accession>
<organism evidence="1 2">
    <name type="scientific">Thiohalocapsa halophila</name>
    <dbReference type="NCBI Taxonomy" id="69359"/>
    <lineage>
        <taxon>Bacteria</taxon>
        <taxon>Pseudomonadati</taxon>
        <taxon>Pseudomonadota</taxon>
        <taxon>Gammaproteobacteria</taxon>
        <taxon>Chromatiales</taxon>
        <taxon>Chromatiaceae</taxon>
        <taxon>Thiohalocapsa</taxon>
    </lineage>
</organism>
<keyword evidence="2" id="KW-1185">Reference proteome</keyword>